<name>A0A4Q7UUN5_PSEST</name>
<proteinExistence type="predicted"/>
<protein>
    <submittedName>
        <fullName evidence="2">Uncharacterized protein</fullName>
    </submittedName>
</protein>
<dbReference type="EMBL" id="SHKL01000001">
    <property type="protein sequence ID" value="RZT85667.1"/>
    <property type="molecule type" value="Genomic_DNA"/>
</dbReference>
<sequence length="407" mass="42761">MDLTAVLLRLAAGSPHVLLVPVPGHARVRRSAERELARRGWAEATSPADADVLLVAGRPGPGLAAVIDAVWTRIPAPRVRIEIDTEPDLARVLDSVIAALADPSRARSEARTVAATELTSLPPDTGTPRWAGADGAEYDHDSPSGHGSSGSEHAGHAAEQEPGHASAAESDGHTDHGSHEGHHHHGGMELPGGLSMADLAEDRDGLTLDVLHFPLGPVLPEWPAGLIVEVAMQGDVITRADARVLDRGHTMAAGPGDLQDAVVRDLDVVARLLGVAGWDGPAGTARHLRDRLEDGGPSGSLRGQAERWSRRVRRSRALRLMLCRIETADGSDVAGLLERRLDRIEAHLAGRAPIDDVTEVDVADLGRHLSGVELAGARLLIAALDPDVDSRAADAGPSGSRRAGVDR</sequence>
<dbReference type="RefSeq" id="WP_207223502.1">
    <property type="nucleotide sequence ID" value="NZ_SHKL01000001.1"/>
</dbReference>
<dbReference type="Proteomes" id="UP000291591">
    <property type="component" value="Unassembled WGS sequence"/>
</dbReference>
<comment type="caution">
    <text evidence="2">The sequence shown here is derived from an EMBL/GenBank/DDBJ whole genome shotgun (WGS) entry which is preliminary data.</text>
</comment>
<evidence type="ECO:0000256" key="1">
    <source>
        <dbReference type="SAM" id="MobiDB-lite"/>
    </source>
</evidence>
<reference evidence="2 3" key="1">
    <citation type="submission" date="2019-02" db="EMBL/GenBank/DDBJ databases">
        <title>Sequencing the genomes of 1000 actinobacteria strains.</title>
        <authorList>
            <person name="Klenk H.-P."/>
        </authorList>
    </citation>
    <scope>NUCLEOTIDE SEQUENCE [LARGE SCALE GENOMIC DNA]</scope>
    <source>
        <strain evidence="2 3">DSM 45779</strain>
    </source>
</reference>
<organism evidence="2 3">
    <name type="scientific">Pseudonocardia sediminis</name>
    <dbReference type="NCBI Taxonomy" id="1397368"/>
    <lineage>
        <taxon>Bacteria</taxon>
        <taxon>Bacillati</taxon>
        <taxon>Actinomycetota</taxon>
        <taxon>Actinomycetes</taxon>
        <taxon>Pseudonocardiales</taxon>
        <taxon>Pseudonocardiaceae</taxon>
        <taxon>Pseudonocardia</taxon>
    </lineage>
</organism>
<evidence type="ECO:0000313" key="3">
    <source>
        <dbReference type="Proteomes" id="UP000291591"/>
    </source>
</evidence>
<feature type="compositionally biased region" description="Basic and acidic residues" evidence="1">
    <location>
        <begin position="170"/>
        <end position="180"/>
    </location>
</feature>
<feature type="region of interest" description="Disordered" evidence="1">
    <location>
        <begin position="103"/>
        <end position="195"/>
    </location>
</feature>
<accession>A0A4Q7UUN5</accession>
<gene>
    <name evidence="2" type="ORF">EV383_2544</name>
</gene>
<evidence type="ECO:0000313" key="2">
    <source>
        <dbReference type="EMBL" id="RZT85667.1"/>
    </source>
</evidence>
<feature type="compositionally biased region" description="Basic and acidic residues" evidence="1">
    <location>
        <begin position="153"/>
        <end position="162"/>
    </location>
</feature>
<keyword evidence="3" id="KW-1185">Reference proteome</keyword>
<dbReference type="AlphaFoldDB" id="A0A4Q7UUN5"/>